<evidence type="ECO:0000313" key="4">
    <source>
        <dbReference type="Proteomes" id="UP001524435"/>
    </source>
</evidence>
<dbReference type="InterPro" id="IPR001347">
    <property type="entry name" value="SIS_dom"/>
</dbReference>
<dbReference type="Gene3D" id="3.40.50.10490">
    <property type="entry name" value="Glucose-6-phosphate isomerase like protein, domain 1"/>
    <property type="match status" value="2"/>
</dbReference>
<keyword evidence="4" id="KW-1185">Reference proteome</keyword>
<protein>
    <submittedName>
        <fullName evidence="3">SIS domain-containing protein</fullName>
    </submittedName>
</protein>
<dbReference type="Pfam" id="PF01380">
    <property type="entry name" value="SIS"/>
    <property type="match status" value="1"/>
</dbReference>
<organism evidence="3 4">
    <name type="scientific">Massilicoli timonensis</name>
    <dbReference type="NCBI Taxonomy" id="2015901"/>
    <lineage>
        <taxon>Bacteria</taxon>
        <taxon>Bacillati</taxon>
        <taxon>Bacillota</taxon>
        <taxon>Erysipelotrichia</taxon>
        <taxon>Erysipelotrichales</taxon>
        <taxon>Erysipelotrichaceae</taxon>
        <taxon>Massilicoli</taxon>
    </lineage>
</organism>
<reference evidence="3 4" key="1">
    <citation type="submission" date="2022-06" db="EMBL/GenBank/DDBJ databases">
        <title>Isolation of gut microbiota from human fecal samples.</title>
        <authorList>
            <person name="Pamer E.G."/>
            <person name="Barat B."/>
            <person name="Waligurski E."/>
            <person name="Medina S."/>
            <person name="Paddock L."/>
            <person name="Mostad J."/>
        </authorList>
    </citation>
    <scope>NUCLEOTIDE SEQUENCE [LARGE SCALE GENOMIC DNA]</scope>
    <source>
        <strain evidence="3 4">DFI.6.1</strain>
    </source>
</reference>
<evidence type="ECO:0000256" key="1">
    <source>
        <dbReference type="ARBA" id="ARBA00022737"/>
    </source>
</evidence>
<dbReference type="RefSeq" id="WP_178200121.1">
    <property type="nucleotide sequence ID" value="NZ_CALVCM010000034.1"/>
</dbReference>
<dbReference type="Proteomes" id="UP001524435">
    <property type="component" value="Unassembled WGS sequence"/>
</dbReference>
<feature type="domain" description="SIS" evidence="2">
    <location>
        <begin position="42"/>
        <end position="192"/>
    </location>
</feature>
<name>A0ABT1SHQ7_9FIRM</name>
<dbReference type="InterPro" id="IPR046348">
    <property type="entry name" value="SIS_dom_sf"/>
</dbReference>
<dbReference type="PANTHER" id="PTHR32502:SF3">
    <property type="entry name" value="D-GALACTOSAMINE-6-PHOSPHATE DEAMINASE AGAS-RELATED"/>
    <property type="match status" value="1"/>
</dbReference>
<dbReference type="InterPro" id="IPR050303">
    <property type="entry name" value="GatZ_KbaZ_carbometab"/>
</dbReference>
<dbReference type="SUPFAM" id="SSF53697">
    <property type="entry name" value="SIS domain"/>
    <property type="match status" value="1"/>
</dbReference>
<dbReference type="InterPro" id="IPR035466">
    <property type="entry name" value="GlmS/AgaS_SIS"/>
</dbReference>
<dbReference type="EMBL" id="JANGCH010000001">
    <property type="protein sequence ID" value="MCQ5120761.1"/>
    <property type="molecule type" value="Genomic_DNA"/>
</dbReference>
<feature type="domain" description="SIS" evidence="2">
    <location>
        <begin position="213"/>
        <end position="366"/>
    </location>
</feature>
<evidence type="ECO:0000259" key="2">
    <source>
        <dbReference type="PROSITE" id="PS51464"/>
    </source>
</evidence>
<dbReference type="PROSITE" id="PS51464">
    <property type="entry name" value="SIS"/>
    <property type="match status" value="2"/>
</dbReference>
<keyword evidence="1" id="KW-0677">Repeat</keyword>
<accession>A0ABT1SHQ7</accession>
<dbReference type="PANTHER" id="PTHR32502">
    <property type="entry name" value="N-ACETYLGALACTOSAMINE PERMEASE II COMPONENT-RELATED"/>
    <property type="match status" value="1"/>
</dbReference>
<dbReference type="CDD" id="cd05008">
    <property type="entry name" value="SIS_GlmS_GlmD_1"/>
    <property type="match status" value="1"/>
</dbReference>
<evidence type="ECO:0000313" key="3">
    <source>
        <dbReference type="EMBL" id="MCQ5120761.1"/>
    </source>
</evidence>
<comment type="caution">
    <text evidence="3">The sequence shown here is derived from an EMBL/GenBank/DDBJ whole genome shotgun (WGS) entry which is preliminary data.</text>
</comment>
<proteinExistence type="predicted"/>
<sequence>MIDTSGVALEIIKDSESVIREISQQPRIWREVWELVQQQESALQNFIQGHDVILFTGAGTSEFVGNSIYRSFYQRKEQILSIGTTDLISHPYYYLDPDKKILLVNCARSGNSPESMASVELADQVCSHIDHLFITCNPNGKLAQYAKNNDHTYLLLMPEGTNDASFAMTSSYTAMVLAALLIFGTETAETKKHSVEKMADAGNDILEEYGSKLRKLVKETAFERLVYLGGGTLKGVAQESALKALEVTAGKLSTMYESPLGYRHGPSSFVKTDDHNLIVMYFENDAYANRYAMDMLKEMKEYHKQNSCFIALCTHDEQALHEVCDTVIVIDGKDVPSAYLTLPYVMVAQMLAVYRSWDYGIGSDYPFGHDDSDVGIKTVIYPYVAQVGK</sequence>
<gene>
    <name evidence="3" type="ORF">NE663_00615</name>
</gene>